<evidence type="ECO:0000256" key="2">
    <source>
        <dbReference type="ARBA" id="ARBA00010983"/>
    </source>
</evidence>
<dbReference type="GO" id="GO:0005789">
    <property type="term" value="C:endoplasmic reticulum membrane"/>
    <property type="evidence" value="ECO:0007669"/>
    <property type="project" value="UniProtKB-SubCell"/>
</dbReference>
<dbReference type="SUPFAM" id="SSF63887">
    <property type="entry name" value="P-domain of calnexin/calreticulin"/>
    <property type="match status" value="1"/>
</dbReference>
<dbReference type="AlphaFoldDB" id="A0A9P0IW45"/>
<dbReference type="PANTHER" id="PTHR11073">
    <property type="entry name" value="CALRETICULIN AND CALNEXIN"/>
    <property type="match status" value="1"/>
</dbReference>
<dbReference type="Pfam" id="PF00262">
    <property type="entry name" value="Calreticulin"/>
    <property type="match status" value="1"/>
</dbReference>
<evidence type="ECO:0000256" key="6">
    <source>
        <dbReference type="ARBA" id="ARBA00023136"/>
    </source>
</evidence>
<evidence type="ECO:0000256" key="5">
    <source>
        <dbReference type="ARBA" id="ARBA00022989"/>
    </source>
</evidence>
<gene>
    <name evidence="12" type="ORF">CHIRRI_LOCUS7261</name>
</gene>
<protein>
    <recommendedName>
        <fullName evidence="14">Calnexin</fullName>
    </recommendedName>
</protein>
<evidence type="ECO:0000256" key="10">
    <source>
        <dbReference type="RuleBase" id="RU362126"/>
    </source>
</evidence>
<comment type="function">
    <text evidence="8">Calcium-binding protein that interacts with newly synthesized monoglucosylated glycoproteins in the endoplasmic reticulum. It may act in assisting protein assembly and/or in the retention within the ER of unassembled protein subunits. It seems to play a major role in the quality control apparatus of the ER by the retention of incorrectly folded proteins. Required for embryogenesis and larval development under heat and ER stress conditions. May be important for germ cell development. Involved in neuronal necrotic cell death.</text>
</comment>
<feature type="region of interest" description="Disordered" evidence="11">
    <location>
        <begin position="260"/>
        <end position="316"/>
    </location>
</feature>
<dbReference type="InterPro" id="IPR018124">
    <property type="entry name" value="Calret/calnex_CS"/>
</dbReference>
<name>A0A9P0IW45_9DIPT</name>
<reference evidence="12" key="2">
    <citation type="submission" date="2022-10" db="EMBL/GenBank/DDBJ databases">
        <authorList>
            <consortium name="ENA_rothamsted_submissions"/>
            <consortium name="culmorum"/>
            <person name="King R."/>
        </authorList>
    </citation>
    <scope>NUCLEOTIDE SEQUENCE</scope>
</reference>
<dbReference type="GO" id="GO:0036503">
    <property type="term" value="P:ERAD pathway"/>
    <property type="evidence" value="ECO:0007669"/>
    <property type="project" value="TreeGrafter"/>
</dbReference>
<organism evidence="12 13">
    <name type="scientific">Chironomus riparius</name>
    <dbReference type="NCBI Taxonomy" id="315576"/>
    <lineage>
        <taxon>Eukaryota</taxon>
        <taxon>Metazoa</taxon>
        <taxon>Ecdysozoa</taxon>
        <taxon>Arthropoda</taxon>
        <taxon>Hexapoda</taxon>
        <taxon>Insecta</taxon>
        <taxon>Pterygota</taxon>
        <taxon>Neoptera</taxon>
        <taxon>Endopterygota</taxon>
        <taxon>Diptera</taxon>
        <taxon>Nematocera</taxon>
        <taxon>Chironomoidea</taxon>
        <taxon>Chironomidae</taxon>
        <taxon>Chironominae</taxon>
        <taxon>Chironomus</taxon>
    </lineage>
</organism>
<keyword evidence="3 10" id="KW-0812">Transmembrane</keyword>
<feature type="transmembrane region" description="Helical" evidence="10">
    <location>
        <begin position="475"/>
        <end position="496"/>
    </location>
</feature>
<dbReference type="GO" id="GO:0006457">
    <property type="term" value="P:protein folding"/>
    <property type="evidence" value="ECO:0007669"/>
    <property type="project" value="InterPro"/>
</dbReference>
<feature type="signal peptide" evidence="10">
    <location>
        <begin position="1"/>
        <end position="20"/>
    </location>
</feature>
<dbReference type="SUPFAM" id="SSF49899">
    <property type="entry name" value="Concanavalin A-like lectins/glucanases"/>
    <property type="match status" value="1"/>
</dbReference>
<dbReference type="Gene3D" id="2.60.120.200">
    <property type="match status" value="1"/>
</dbReference>
<keyword evidence="5 10" id="KW-1133">Transmembrane helix</keyword>
<accession>A0A9P0IW45</accession>
<feature type="chain" id="PRO_5040542957" description="Calnexin" evidence="10">
    <location>
        <begin position="21"/>
        <end position="575"/>
    </location>
</feature>
<evidence type="ECO:0000256" key="9">
    <source>
        <dbReference type="PIRSR" id="PIRSR601580-3"/>
    </source>
</evidence>
<feature type="compositionally biased region" description="Acidic residues" evidence="11">
    <location>
        <begin position="533"/>
        <end position="559"/>
    </location>
</feature>
<proteinExistence type="inferred from homology"/>
<dbReference type="FunFam" id="2.60.120.200:FF:000011">
    <property type="entry name" value="Probable calnexin"/>
    <property type="match status" value="1"/>
</dbReference>
<keyword evidence="9" id="KW-1015">Disulfide bond</keyword>
<evidence type="ECO:0000256" key="7">
    <source>
        <dbReference type="ARBA" id="ARBA00023186"/>
    </source>
</evidence>
<reference evidence="12" key="1">
    <citation type="submission" date="2022-01" db="EMBL/GenBank/DDBJ databases">
        <authorList>
            <person name="King R."/>
        </authorList>
    </citation>
    <scope>NUCLEOTIDE SEQUENCE</scope>
</reference>
<keyword evidence="6 10" id="KW-0472">Membrane</keyword>
<keyword evidence="7 10" id="KW-0143">Chaperone</keyword>
<keyword evidence="13" id="KW-1185">Reference proteome</keyword>
<evidence type="ECO:0000256" key="11">
    <source>
        <dbReference type="SAM" id="MobiDB-lite"/>
    </source>
</evidence>
<evidence type="ECO:0008006" key="14">
    <source>
        <dbReference type="Google" id="ProtNLM"/>
    </source>
</evidence>
<dbReference type="EMBL" id="OU895878">
    <property type="protein sequence ID" value="CAH1720029.1"/>
    <property type="molecule type" value="Genomic_DNA"/>
</dbReference>
<dbReference type="FunFam" id="2.10.250.10:FF:000001">
    <property type="entry name" value="Calnexin homolog"/>
    <property type="match status" value="1"/>
</dbReference>
<dbReference type="PANTHER" id="PTHR11073:SF1">
    <property type="entry name" value="CALNEXIN 14D-RELATED"/>
    <property type="match status" value="1"/>
</dbReference>
<evidence type="ECO:0000256" key="3">
    <source>
        <dbReference type="ARBA" id="ARBA00022692"/>
    </source>
</evidence>
<dbReference type="GO" id="GO:0005509">
    <property type="term" value="F:calcium ion binding"/>
    <property type="evidence" value="ECO:0007669"/>
    <property type="project" value="InterPro"/>
</dbReference>
<dbReference type="InterPro" id="IPR001580">
    <property type="entry name" value="Calret/calnex"/>
</dbReference>
<feature type="compositionally biased region" description="Basic and acidic residues" evidence="11">
    <location>
        <begin position="268"/>
        <end position="288"/>
    </location>
</feature>
<evidence type="ECO:0000256" key="1">
    <source>
        <dbReference type="ARBA" id="ARBA00004115"/>
    </source>
</evidence>
<evidence type="ECO:0000256" key="4">
    <source>
        <dbReference type="ARBA" id="ARBA00022824"/>
    </source>
</evidence>
<feature type="region of interest" description="Disordered" evidence="11">
    <location>
        <begin position="503"/>
        <end position="575"/>
    </location>
</feature>
<dbReference type="InterPro" id="IPR009033">
    <property type="entry name" value="Calreticulin/calnexin_P_dom_sf"/>
</dbReference>
<dbReference type="Proteomes" id="UP001153620">
    <property type="component" value="Chromosome 2"/>
</dbReference>
<evidence type="ECO:0000313" key="13">
    <source>
        <dbReference type="Proteomes" id="UP001153620"/>
    </source>
</evidence>
<keyword evidence="4 10" id="KW-0256">Endoplasmic reticulum</keyword>
<evidence type="ECO:0000256" key="8">
    <source>
        <dbReference type="ARBA" id="ARBA00053392"/>
    </source>
</evidence>
<dbReference type="PROSITE" id="PS00804">
    <property type="entry name" value="CALRETICULIN_2"/>
    <property type="match status" value="1"/>
</dbReference>
<comment type="subcellular location">
    <subcellularLocation>
        <location evidence="1">Endoplasmic reticulum membrane</location>
        <topology evidence="1">Single-pass type I membrane protein</topology>
    </subcellularLocation>
</comment>
<dbReference type="GO" id="GO:0051082">
    <property type="term" value="F:unfolded protein binding"/>
    <property type="evidence" value="ECO:0007669"/>
    <property type="project" value="InterPro"/>
</dbReference>
<keyword evidence="10" id="KW-0732">Signal</keyword>
<comment type="similarity">
    <text evidence="2 10">Belongs to the calreticulin family.</text>
</comment>
<dbReference type="Gene3D" id="2.10.250.10">
    <property type="entry name" value="Calreticulin/calnexin, P domain"/>
    <property type="match status" value="1"/>
</dbReference>
<dbReference type="InterPro" id="IPR013320">
    <property type="entry name" value="ConA-like_dom_sf"/>
</dbReference>
<sequence length="575" mass="66209">MKFKLSLVVLLILSINLVKCDENDDEFDDGVTVEEEVEPVVSQKEEKIEYQSPYPDNSKFHLAEHFDDLKRFEEKWIKSQAKKDDIAEEIAKYDGIWNLESPTRNILENDLGLVLKSKAKHAAISSRLNKPFKFGSKPLVVQYEVTLQDGQECGGSYIKLLSSGSDTTDLKSFNDKTPYTIMFGPDKCGNDVKLHFILRHVNPKNGTIEEKHSKKPKDRIEEPFKDKQPHLYKLIINPDNTYKIFVDHIAVNEGHLLRDLNPPINPPKEIDDPKDFKPESWDEREKIPDPTAVKPENWDVPPQIVDPNSSKPENWLDDEEDMIPDTTAEKPNDWDVELDGIWEPPMIKNPLCENAAGCGKWEPPMIANPEYKGKWRAPLIDNPNYQGKWSPKKIVNPDFFEDNDPFSRITTISAVGIELWSMSSDILFDNIVITDDESHATDWAEKTYDLKRKHLDKQAETFVQKMKKIVNESPWIVALLVVVIGLPVSIILYMLCSSSPKKIENPKKTDEMTADDTYEEPQATDKKSKFDLNEPEMEQLEVNEDVQEENVEQEQEEPVEEVKAEPTRKRKPRKE</sequence>
<feature type="compositionally biased region" description="Basic and acidic residues" evidence="11">
    <location>
        <begin position="523"/>
        <end position="532"/>
    </location>
</feature>
<dbReference type="PRINTS" id="PR00626">
    <property type="entry name" value="CALRETICULIN"/>
</dbReference>
<evidence type="ECO:0000313" key="12">
    <source>
        <dbReference type="EMBL" id="CAH1720029.1"/>
    </source>
</evidence>
<feature type="disulfide bond" evidence="9">
    <location>
        <begin position="153"/>
        <end position="188"/>
    </location>
</feature>